<evidence type="ECO:0000256" key="1">
    <source>
        <dbReference type="ARBA" id="ARBA00005254"/>
    </source>
</evidence>
<comment type="similarity">
    <text evidence="1">Belongs to the enoyl-CoA hydratase/isomerase family.</text>
</comment>
<dbReference type="eggNOG" id="COG1024">
    <property type="taxonomic scope" value="Bacteria"/>
</dbReference>
<dbReference type="InterPro" id="IPR014748">
    <property type="entry name" value="Enoyl-CoA_hydra_C"/>
</dbReference>
<sequence>MKFIKVESPQPDIKVVSLNRPEVKNAFHPEMIAEITNFFQQESQTKTSKLLILKGEGTAFCAGADLNWMKSMVNYSYEENIEDSKKLWGMFAAVQNCEVPVVAVAHGAVFGGALGLLACADYVYADEATQFCFSEVKLGLAPAVITGFITRKIPDAFCRPLMISGEVFNANEARRIGLVHQTFTGTTVDVTEIVKTFAGNGTEAMREAKKLLNVLLETNSFDEAQAHCTRVIAERRISAEGQEKLQKFLNRTSK</sequence>
<keyword evidence="2" id="KW-0413">Isomerase</keyword>
<accession>M4VTI0</accession>
<organism evidence="2 3">
    <name type="scientific">Pseudobdellovibrio exovorus JSS</name>
    <dbReference type="NCBI Taxonomy" id="1184267"/>
    <lineage>
        <taxon>Bacteria</taxon>
        <taxon>Pseudomonadati</taxon>
        <taxon>Bdellovibrionota</taxon>
        <taxon>Bdellovibrionia</taxon>
        <taxon>Bdellovibrionales</taxon>
        <taxon>Pseudobdellovibrionaceae</taxon>
        <taxon>Pseudobdellovibrio</taxon>
    </lineage>
</organism>
<dbReference type="Gene3D" id="3.90.226.10">
    <property type="entry name" value="2-enoyl-CoA Hydratase, Chain A, domain 1"/>
    <property type="match status" value="1"/>
</dbReference>
<dbReference type="InterPro" id="IPR051683">
    <property type="entry name" value="Enoyl-CoA_Hydratase/Isomerase"/>
</dbReference>
<dbReference type="Pfam" id="PF00378">
    <property type="entry name" value="ECH_1"/>
    <property type="match status" value="1"/>
</dbReference>
<dbReference type="PANTHER" id="PTHR42964">
    <property type="entry name" value="ENOYL-COA HYDRATASE"/>
    <property type="match status" value="1"/>
</dbReference>
<proteinExistence type="inferred from homology"/>
<keyword evidence="3" id="KW-1185">Reference proteome</keyword>
<dbReference type="RefSeq" id="WP_015470979.1">
    <property type="nucleotide sequence ID" value="NC_020813.1"/>
</dbReference>
<reference evidence="2 3" key="1">
    <citation type="journal article" date="2013" name="ISME J.">
        <title>By their genes ye shall know them: genomic signatures of predatory bacteria.</title>
        <authorList>
            <person name="Pasternak Z."/>
            <person name="Pietrokovski S."/>
            <person name="Rotem O."/>
            <person name="Gophna U."/>
            <person name="Lurie-Weinberger M.N."/>
            <person name="Jurkevitch E."/>
        </authorList>
    </citation>
    <scope>NUCLEOTIDE SEQUENCE [LARGE SCALE GENOMIC DNA]</scope>
    <source>
        <strain evidence="2 3">JSS</strain>
    </source>
</reference>
<dbReference type="PATRIC" id="fig|1184267.3.peg.2303"/>
<dbReference type="EMBL" id="CP003537">
    <property type="protein sequence ID" value="AGH96489.1"/>
    <property type="molecule type" value="Genomic_DNA"/>
</dbReference>
<dbReference type="CDD" id="cd06558">
    <property type="entry name" value="crotonase-like"/>
    <property type="match status" value="1"/>
</dbReference>
<dbReference type="Proteomes" id="UP000012040">
    <property type="component" value="Chromosome"/>
</dbReference>
<dbReference type="GO" id="GO:0016853">
    <property type="term" value="F:isomerase activity"/>
    <property type="evidence" value="ECO:0007669"/>
    <property type="project" value="UniProtKB-KW"/>
</dbReference>
<dbReference type="SUPFAM" id="SSF52096">
    <property type="entry name" value="ClpP/crotonase"/>
    <property type="match status" value="1"/>
</dbReference>
<dbReference type="InterPro" id="IPR029045">
    <property type="entry name" value="ClpP/crotonase-like_dom_sf"/>
</dbReference>
<dbReference type="STRING" id="1184267.A11Q_2273"/>
<dbReference type="Gene3D" id="1.10.12.10">
    <property type="entry name" value="Lyase 2-enoyl-coa Hydratase, Chain A, domain 2"/>
    <property type="match status" value="1"/>
</dbReference>
<name>M4VTI0_9BACT</name>
<dbReference type="KEGG" id="bex:A11Q_2273"/>
<gene>
    <name evidence="2" type="ORF">A11Q_2273</name>
</gene>
<evidence type="ECO:0000313" key="3">
    <source>
        <dbReference type="Proteomes" id="UP000012040"/>
    </source>
</evidence>
<dbReference type="OrthoDB" id="5290626at2"/>
<dbReference type="AlphaFoldDB" id="M4VTI0"/>
<dbReference type="HOGENOM" id="CLU_009834_7_3_7"/>
<dbReference type="InterPro" id="IPR001753">
    <property type="entry name" value="Enoyl-CoA_hydra/iso"/>
</dbReference>
<evidence type="ECO:0000313" key="2">
    <source>
        <dbReference type="EMBL" id="AGH96489.1"/>
    </source>
</evidence>
<protein>
    <submittedName>
        <fullName evidence="2">Enoyl-CoA hydratase/isomerase family protein</fullName>
    </submittedName>
</protein>
<dbReference type="PANTHER" id="PTHR42964:SF1">
    <property type="entry name" value="POLYKETIDE BIOSYNTHESIS ENOYL-COA HYDRATASE PKSH-RELATED"/>
    <property type="match status" value="1"/>
</dbReference>